<evidence type="ECO:0000256" key="5">
    <source>
        <dbReference type="ARBA" id="ARBA00022692"/>
    </source>
</evidence>
<dbReference type="InterPro" id="IPR018076">
    <property type="entry name" value="T2SS_GspF_dom"/>
</dbReference>
<evidence type="ECO:0000259" key="9">
    <source>
        <dbReference type="Pfam" id="PF00482"/>
    </source>
</evidence>
<dbReference type="PANTHER" id="PTHR30012">
    <property type="entry name" value="GENERAL SECRETION PATHWAY PROTEIN"/>
    <property type="match status" value="1"/>
</dbReference>
<keyword evidence="5 8" id="KW-0812">Transmembrane</keyword>
<evidence type="ECO:0000313" key="10">
    <source>
        <dbReference type="EMBL" id="TDD60099.1"/>
    </source>
</evidence>
<feature type="domain" description="Type II secretion system protein GspF" evidence="9">
    <location>
        <begin position="269"/>
        <end position="389"/>
    </location>
</feature>
<sequence>MTRYAYVAVEADGSTKRGTTRAESREDAELALYERELRNIRLTEKPSLLKLEITARRVKREEVMHLTRQLGAFVAAGLPLTESVHSLAREAENSTVRRMMLEVEDGLRDGERLSDCFDRHPRIFPEFYRGILRSAELTGRLDTVLAQLARYLERDLEARRRIKQATIYPAVVAAMSVVTLIVLAGFVLPRFRTFFDSLGATLPLPTRILLGITNFLSSWWWALMIGAGILILALLYATSTTAGRYLRDRIVLALPVIGPTVQYALVERFCRILSSMVSAGVQLPQALRVATGSLPNRVYRRSLGRVMESMLQGEGLARPLAASGLFPATAAQMLRVGEDTGTLDAQLEVTAQYYEGELDYKLKKLIGLFEPAVILVMGGVVGFVAIALVSAMYGIFQQVQG</sequence>
<dbReference type="PRINTS" id="PR00812">
    <property type="entry name" value="BCTERIALGSPF"/>
</dbReference>
<evidence type="ECO:0000256" key="4">
    <source>
        <dbReference type="ARBA" id="ARBA00022519"/>
    </source>
</evidence>
<name>A0A4R4ZQE1_9ACTN</name>
<dbReference type="GO" id="GO:0005886">
    <property type="term" value="C:plasma membrane"/>
    <property type="evidence" value="ECO:0007669"/>
    <property type="project" value="UniProtKB-SubCell"/>
</dbReference>
<organism evidence="10 11">
    <name type="scientific">Kribbella antibiotica</name>
    <dbReference type="NCBI Taxonomy" id="190195"/>
    <lineage>
        <taxon>Bacteria</taxon>
        <taxon>Bacillati</taxon>
        <taxon>Actinomycetota</taxon>
        <taxon>Actinomycetes</taxon>
        <taxon>Propionibacteriales</taxon>
        <taxon>Kribbellaceae</taxon>
        <taxon>Kribbella</taxon>
    </lineage>
</organism>
<protein>
    <submittedName>
        <fullName evidence="10">Type II secretion system F family protein</fullName>
    </submittedName>
</protein>
<evidence type="ECO:0000313" key="11">
    <source>
        <dbReference type="Proteomes" id="UP000295124"/>
    </source>
</evidence>
<dbReference type="AlphaFoldDB" id="A0A4R4ZQE1"/>
<evidence type="ECO:0000256" key="8">
    <source>
        <dbReference type="SAM" id="Phobius"/>
    </source>
</evidence>
<keyword evidence="6 8" id="KW-1133">Transmembrane helix</keyword>
<reference evidence="10 11" key="1">
    <citation type="submission" date="2019-03" db="EMBL/GenBank/DDBJ databases">
        <title>Draft genome sequences of novel Actinobacteria.</title>
        <authorList>
            <person name="Sahin N."/>
            <person name="Ay H."/>
            <person name="Saygin H."/>
        </authorList>
    </citation>
    <scope>NUCLEOTIDE SEQUENCE [LARGE SCALE GENOMIC DNA]</scope>
    <source>
        <strain evidence="10 11">JCM 13523</strain>
    </source>
</reference>
<feature type="transmembrane region" description="Helical" evidence="8">
    <location>
        <begin position="372"/>
        <end position="396"/>
    </location>
</feature>
<dbReference type="FunFam" id="1.20.81.30:FF:000001">
    <property type="entry name" value="Type II secretion system protein F"/>
    <property type="match status" value="1"/>
</dbReference>
<keyword evidence="11" id="KW-1185">Reference proteome</keyword>
<dbReference type="EMBL" id="SMKX01000028">
    <property type="protein sequence ID" value="TDD60099.1"/>
    <property type="molecule type" value="Genomic_DNA"/>
</dbReference>
<proteinExistence type="inferred from homology"/>
<feature type="transmembrane region" description="Helical" evidence="8">
    <location>
        <begin position="219"/>
        <end position="237"/>
    </location>
</feature>
<dbReference type="Pfam" id="PF00482">
    <property type="entry name" value="T2SSF"/>
    <property type="match status" value="2"/>
</dbReference>
<evidence type="ECO:0000256" key="2">
    <source>
        <dbReference type="ARBA" id="ARBA00005745"/>
    </source>
</evidence>
<evidence type="ECO:0000256" key="7">
    <source>
        <dbReference type="ARBA" id="ARBA00023136"/>
    </source>
</evidence>
<evidence type="ECO:0000256" key="6">
    <source>
        <dbReference type="ARBA" id="ARBA00022989"/>
    </source>
</evidence>
<feature type="transmembrane region" description="Helical" evidence="8">
    <location>
        <begin position="167"/>
        <end position="188"/>
    </location>
</feature>
<gene>
    <name evidence="10" type="ORF">E1263_12655</name>
</gene>
<keyword evidence="3" id="KW-1003">Cell membrane</keyword>
<dbReference type="RefSeq" id="WP_132167447.1">
    <property type="nucleotide sequence ID" value="NZ_SMKX01000028.1"/>
</dbReference>
<comment type="similarity">
    <text evidence="2">Belongs to the GSP F family.</text>
</comment>
<dbReference type="Proteomes" id="UP000295124">
    <property type="component" value="Unassembled WGS sequence"/>
</dbReference>
<keyword evidence="4" id="KW-0997">Cell inner membrane</keyword>
<keyword evidence="7 8" id="KW-0472">Membrane</keyword>
<dbReference type="PANTHER" id="PTHR30012:SF0">
    <property type="entry name" value="TYPE II SECRETION SYSTEM PROTEIN F-RELATED"/>
    <property type="match status" value="1"/>
</dbReference>
<dbReference type="Gene3D" id="1.20.81.30">
    <property type="entry name" value="Type II secretion system (T2SS), domain F"/>
    <property type="match status" value="2"/>
</dbReference>
<evidence type="ECO:0000256" key="1">
    <source>
        <dbReference type="ARBA" id="ARBA00004429"/>
    </source>
</evidence>
<dbReference type="InterPro" id="IPR003004">
    <property type="entry name" value="GspF/PilC"/>
</dbReference>
<evidence type="ECO:0000256" key="3">
    <source>
        <dbReference type="ARBA" id="ARBA00022475"/>
    </source>
</evidence>
<comment type="caution">
    <text evidence="10">The sequence shown here is derived from an EMBL/GenBank/DDBJ whole genome shotgun (WGS) entry which is preliminary data.</text>
</comment>
<comment type="subcellular location">
    <subcellularLocation>
        <location evidence="1">Cell inner membrane</location>
        <topology evidence="1">Multi-pass membrane protein</topology>
    </subcellularLocation>
</comment>
<accession>A0A4R4ZQE1</accession>
<feature type="domain" description="Type II secretion system protein GspF" evidence="9">
    <location>
        <begin position="67"/>
        <end position="189"/>
    </location>
</feature>
<dbReference type="InterPro" id="IPR042094">
    <property type="entry name" value="T2SS_GspF_sf"/>
</dbReference>
<dbReference type="OrthoDB" id="9805682at2"/>